<dbReference type="PANTHER" id="PTHR45712">
    <property type="entry name" value="AGAP008170-PA"/>
    <property type="match status" value="1"/>
</dbReference>
<dbReference type="PANTHER" id="PTHR45712:SF22">
    <property type="entry name" value="INSULIN-LIKE GROWTH FACTOR-BINDING PROTEIN COMPLEX ACID LABILE SUBUNIT"/>
    <property type="match status" value="1"/>
</dbReference>
<feature type="chain" id="PRO_5042462330" evidence="4">
    <location>
        <begin position="22"/>
        <end position="902"/>
    </location>
</feature>
<dbReference type="GeneID" id="106114286"/>
<dbReference type="InterPro" id="IPR050333">
    <property type="entry name" value="SLRP"/>
</dbReference>
<sequence>MVHKLLKYFACLVFIIPSVVSTNSCTVEDYVDGCRYTVVCVNYSGTSAIYSCSSEPHIIFKIKGSRSETLTASFFGATNFDSRVREIKAIDNVWNTIESYAFKYYTKSVNVDISCNHIKVIKSDTFKNFGYLNYLNISNNEIESLSPNSLAPSSSPDSVLLMLDLSYNLLNNLEYGVFNNFPSLSTLYLQNNKIQNISDDSFATLKNLKQLYLQHNDIEILNMMLINLKSLKELDMSFNKVKKISGYEVNRLIALEKLNMSYNSIETIESNCFNQAPSLISIDLSHNRILSVIDAKMFDSNIHLQYFDASYNQIKTIEDDSFKNCNLTYFNFEQNVLSGNITNSTFTGFNFVTHLNLNKQNVTGLNAKAFSTLNILMSLNLSSNNIQYIDKESFQNSLSLQILDLSYNYIPNLDFVNGTLFNLTHLYLSNNKIVCLQENLFKNHDQIIKLDLSMNKIIEIQQNSLPLLNLQYLNITGNNLVGTIEKNTFSPAKFLRYLDLSNFKINKIDDMALVDLPVLARMNLSLNNIEYIAPNNFYGLDNLYSLDISHNNLSKINLFNTTLTNLKAVYLQNNNLKKLSNSLSNAKNIIYLDLSFNNISDLSDTDFESFSNLRVLHLAYNNIKLFNVPQINALSNITVINLSHNNISNVNLKYFKELRSIDLSSNKILYINNTFFKNVDNLMSIDLSNNNIINLPPGTFNNMKILKSLNLSSNHLNKLRYGSLQGLHKTEVLDLSRNNIFDFDVNVFHECNDLIKLIIDYNEITSVDVDSLTHTLSNLRVLSLGGNPLQCKEIVRNMKLSVTRLLQVTSIDKVYHEDNVYGIKCGDVKFETTTAIPKIDDRMQNSSLSKIVLIWCAVLSILIIAMCATIFIYRNRKYNMSRLHLRHSIEINGSECPNDLLS</sequence>
<evidence type="ECO:0000256" key="4">
    <source>
        <dbReference type="SAM" id="SignalP"/>
    </source>
</evidence>
<keyword evidence="2" id="KW-0677">Repeat</keyword>
<keyword evidence="3" id="KW-0812">Transmembrane</keyword>
<evidence type="ECO:0000313" key="5">
    <source>
        <dbReference type="RefSeq" id="XP_013162874.1"/>
    </source>
</evidence>
<dbReference type="RefSeq" id="XP_013162874.1">
    <property type="nucleotide sequence ID" value="XM_013307420.1"/>
</dbReference>
<organism evidence="5">
    <name type="scientific">Papilio xuthus</name>
    <name type="common">Asian swallowtail butterfly</name>
    <dbReference type="NCBI Taxonomy" id="66420"/>
    <lineage>
        <taxon>Eukaryota</taxon>
        <taxon>Metazoa</taxon>
        <taxon>Ecdysozoa</taxon>
        <taxon>Arthropoda</taxon>
        <taxon>Hexapoda</taxon>
        <taxon>Insecta</taxon>
        <taxon>Pterygota</taxon>
        <taxon>Neoptera</taxon>
        <taxon>Endopterygota</taxon>
        <taxon>Lepidoptera</taxon>
        <taxon>Glossata</taxon>
        <taxon>Ditrysia</taxon>
        <taxon>Papilionoidea</taxon>
        <taxon>Papilionidae</taxon>
        <taxon>Papilioninae</taxon>
        <taxon>Papilio</taxon>
    </lineage>
</organism>
<dbReference type="KEGG" id="pxu:106114286"/>
<accession>A0AAJ6Z0U0</accession>
<dbReference type="AlphaFoldDB" id="A0AAJ6Z0U0"/>
<proteinExistence type="predicted"/>
<keyword evidence="4" id="KW-0732">Signal</keyword>
<dbReference type="GO" id="GO:0005615">
    <property type="term" value="C:extracellular space"/>
    <property type="evidence" value="ECO:0007669"/>
    <property type="project" value="TreeGrafter"/>
</dbReference>
<evidence type="ECO:0000256" key="1">
    <source>
        <dbReference type="ARBA" id="ARBA00022614"/>
    </source>
</evidence>
<gene>
    <name evidence="5" type="primary">LOC106114286</name>
</gene>
<dbReference type="SUPFAM" id="SSF52058">
    <property type="entry name" value="L domain-like"/>
    <property type="match status" value="3"/>
</dbReference>
<keyword evidence="3" id="KW-1133">Transmembrane helix</keyword>
<feature type="signal peptide" evidence="4">
    <location>
        <begin position="1"/>
        <end position="21"/>
    </location>
</feature>
<dbReference type="PROSITE" id="PS51450">
    <property type="entry name" value="LRR"/>
    <property type="match status" value="11"/>
</dbReference>
<dbReference type="Gene3D" id="3.80.10.10">
    <property type="entry name" value="Ribonuclease Inhibitor"/>
    <property type="match status" value="7"/>
</dbReference>
<evidence type="ECO:0000256" key="3">
    <source>
        <dbReference type="SAM" id="Phobius"/>
    </source>
</evidence>
<reference evidence="5" key="1">
    <citation type="submission" date="2025-08" db="UniProtKB">
        <authorList>
            <consortium name="RefSeq"/>
        </authorList>
    </citation>
    <scope>IDENTIFICATION</scope>
</reference>
<dbReference type="InterPro" id="IPR001611">
    <property type="entry name" value="Leu-rich_rpt"/>
</dbReference>
<name>A0AAJ6Z0U0_PAPXU</name>
<dbReference type="Pfam" id="PF13855">
    <property type="entry name" value="LRR_8"/>
    <property type="match status" value="7"/>
</dbReference>
<dbReference type="SMART" id="SM00365">
    <property type="entry name" value="LRR_SD22"/>
    <property type="match status" value="13"/>
</dbReference>
<keyword evidence="1" id="KW-0433">Leucine-rich repeat</keyword>
<dbReference type="SMART" id="SM00369">
    <property type="entry name" value="LRR_TYP"/>
    <property type="match status" value="21"/>
</dbReference>
<dbReference type="InterPro" id="IPR003591">
    <property type="entry name" value="Leu-rich_rpt_typical-subtyp"/>
</dbReference>
<keyword evidence="3" id="KW-0472">Membrane</keyword>
<dbReference type="InterPro" id="IPR032675">
    <property type="entry name" value="LRR_dom_sf"/>
</dbReference>
<dbReference type="Proteomes" id="UP000694872">
    <property type="component" value="Unplaced"/>
</dbReference>
<evidence type="ECO:0000256" key="2">
    <source>
        <dbReference type="ARBA" id="ARBA00022737"/>
    </source>
</evidence>
<feature type="transmembrane region" description="Helical" evidence="3">
    <location>
        <begin position="852"/>
        <end position="873"/>
    </location>
</feature>
<protein>
    <submittedName>
        <fullName evidence="5">Chaoptin-like</fullName>
    </submittedName>
</protein>